<evidence type="ECO:0000259" key="1">
    <source>
        <dbReference type="Pfam" id="PF05685"/>
    </source>
</evidence>
<dbReference type="Gene3D" id="3.90.1570.10">
    <property type="entry name" value="tt1808, chain A"/>
    <property type="match status" value="1"/>
</dbReference>
<name>A0AAU7CAZ1_9BACT</name>
<accession>A0AAU7CAZ1</accession>
<dbReference type="InterPro" id="IPR012296">
    <property type="entry name" value="Nuclease_put_TT1808"/>
</dbReference>
<dbReference type="EMBL" id="CP155447">
    <property type="protein sequence ID" value="XBH02336.1"/>
    <property type="molecule type" value="Genomic_DNA"/>
</dbReference>
<feature type="domain" description="Putative restriction endonuclease" evidence="1">
    <location>
        <begin position="10"/>
        <end position="174"/>
    </location>
</feature>
<dbReference type="PANTHER" id="PTHR34107:SF1">
    <property type="entry name" value="SLL0198 PROTEIN"/>
    <property type="match status" value="1"/>
</dbReference>
<dbReference type="AlphaFoldDB" id="A0AAU7CAZ1"/>
<dbReference type="SUPFAM" id="SSF52980">
    <property type="entry name" value="Restriction endonuclease-like"/>
    <property type="match status" value="1"/>
</dbReference>
<reference evidence="2" key="1">
    <citation type="submission" date="2024-05" db="EMBL/GenBank/DDBJ databases">
        <title>Planctomycetes of the genus Singulisphaera possess chitinolytic capabilities.</title>
        <authorList>
            <person name="Ivanova A."/>
        </authorList>
    </citation>
    <scope>NUCLEOTIDE SEQUENCE</scope>
    <source>
        <strain evidence="2">Ch08T</strain>
    </source>
</reference>
<protein>
    <submittedName>
        <fullName evidence="2">Uma2 family endonuclease</fullName>
    </submittedName>
</protein>
<gene>
    <name evidence="2" type="ORF">V5E97_28980</name>
</gene>
<keyword evidence="2" id="KW-0540">Nuclease</keyword>
<evidence type="ECO:0000313" key="2">
    <source>
        <dbReference type="EMBL" id="XBH02336.1"/>
    </source>
</evidence>
<dbReference type="CDD" id="cd06260">
    <property type="entry name" value="DUF820-like"/>
    <property type="match status" value="1"/>
</dbReference>
<dbReference type="GO" id="GO:0004519">
    <property type="term" value="F:endonuclease activity"/>
    <property type="evidence" value="ECO:0007669"/>
    <property type="project" value="UniProtKB-KW"/>
</dbReference>
<proteinExistence type="predicted"/>
<dbReference type="RefSeq" id="WP_406695078.1">
    <property type="nucleotide sequence ID" value="NZ_CP155447.1"/>
</dbReference>
<organism evidence="2">
    <name type="scientific">Singulisphaera sp. Ch08</name>
    <dbReference type="NCBI Taxonomy" id="3120278"/>
    <lineage>
        <taxon>Bacteria</taxon>
        <taxon>Pseudomonadati</taxon>
        <taxon>Planctomycetota</taxon>
        <taxon>Planctomycetia</taxon>
        <taxon>Isosphaerales</taxon>
        <taxon>Isosphaeraceae</taxon>
        <taxon>Singulisphaera</taxon>
    </lineage>
</organism>
<keyword evidence="2" id="KW-0255">Endonuclease</keyword>
<sequence>MSISHATTADELWKMPNTGVRHELVRGELRSMSPAGFEHGFIIMRIARPLDQFVTEHRLGVVVGAETGFKIATDPDTVRAPDIAFVRRERLPQTGLPKAFWPGAPDLAVEVVSPGDTVEEVDEKVADWLGAGTKAVWIVKPRTRTVTVYHALSELTVFTADEEFDGGELLPGFHGRVSDWFPQ</sequence>
<dbReference type="InterPro" id="IPR008538">
    <property type="entry name" value="Uma2"/>
</dbReference>
<keyword evidence="2" id="KW-0378">Hydrolase</keyword>
<dbReference type="InterPro" id="IPR011335">
    <property type="entry name" value="Restrct_endonuc-II-like"/>
</dbReference>
<dbReference type="Pfam" id="PF05685">
    <property type="entry name" value="Uma2"/>
    <property type="match status" value="1"/>
</dbReference>
<dbReference type="PANTHER" id="PTHR34107">
    <property type="entry name" value="SLL0198 PROTEIN-RELATED"/>
    <property type="match status" value="1"/>
</dbReference>